<keyword evidence="1" id="KW-0472">Membrane</keyword>
<proteinExistence type="predicted"/>
<sequence length="214" mass="24242">MTMHNYREDFSIKSSSDDIFKKAYHHSCRIRLLKIFLPLVALIIALVFSWFIFFSLSASSGSVVLKNEDDEIVKLIMVNPRLESYTSSHKLYWLEAQEAFQDSLHSEVVGLQGITAEIPSGKLGTAFLQAQSGTYDHINNHLKLDKPFTVKTQDNMVAQFIAADIDLSESQLKTDQCVHIKRAGLSLKANTLQIHEKGQKIYFQGDVHLVIDKQ</sequence>
<reference evidence="2" key="1">
    <citation type="submission" date="2013-11" db="EMBL/GenBank/DDBJ databases">
        <authorList>
            <person name="GENOMES U."/>
        </authorList>
    </citation>
    <scope>NUCLEOTIDE SEQUENCE</scope>
    <source>
        <strain evidence="2">MVT06</strain>
    </source>
</reference>
<organism evidence="2">
    <name type="scientific">Bartonella schoenbuchensis</name>
    <dbReference type="NCBI Taxonomy" id="165694"/>
    <lineage>
        <taxon>Bacteria</taxon>
        <taxon>Pseudomonadati</taxon>
        <taxon>Pseudomonadota</taxon>
        <taxon>Alphaproteobacteria</taxon>
        <taxon>Hyphomicrobiales</taxon>
        <taxon>Bartonellaceae</taxon>
        <taxon>Bartonella</taxon>
    </lineage>
</organism>
<dbReference type="AlphaFoldDB" id="A0A024LNB6"/>
<dbReference type="InterPro" id="IPR010664">
    <property type="entry name" value="LipoPS_assembly_LptC-rel"/>
</dbReference>
<gene>
    <name evidence="2" type="ORF">BN1046_00151</name>
</gene>
<dbReference type="Pfam" id="PF06835">
    <property type="entry name" value="LptC"/>
    <property type="match status" value="1"/>
</dbReference>
<evidence type="ECO:0000313" key="2">
    <source>
        <dbReference type="EMBL" id="CDP79261.1"/>
    </source>
</evidence>
<dbReference type="EMBL" id="HG977193">
    <property type="protein sequence ID" value="CDP79261.1"/>
    <property type="molecule type" value="Genomic_DNA"/>
</dbReference>
<evidence type="ECO:0000256" key="1">
    <source>
        <dbReference type="SAM" id="Phobius"/>
    </source>
</evidence>
<reference evidence="2" key="2">
    <citation type="submission" date="2014-05" db="EMBL/GenBank/DDBJ databases">
        <title>Genome sequencing of Bartonella spp. isolated from human blood.</title>
        <authorList>
            <person name="Raoult D."/>
        </authorList>
    </citation>
    <scope>NUCLEOTIDE SEQUENCE</scope>
    <source>
        <strain evidence="2">MVT06</strain>
    </source>
</reference>
<keyword evidence="1" id="KW-1133">Transmembrane helix</keyword>
<protein>
    <submittedName>
        <fullName evidence="2">Lipopolysaccharide-assembly, LptC-related</fullName>
    </submittedName>
</protein>
<accession>A0A024LNB6</accession>
<name>A0A024LNB6_9HYPH</name>
<keyword evidence="1" id="KW-0812">Transmembrane</keyword>
<feature type="transmembrane region" description="Helical" evidence="1">
    <location>
        <begin position="35"/>
        <end position="56"/>
    </location>
</feature>